<name>A0ABR9QEA1_9BACI</name>
<keyword evidence="1" id="KW-1133">Transmembrane helix</keyword>
<evidence type="ECO:0000256" key="1">
    <source>
        <dbReference type="SAM" id="Phobius"/>
    </source>
</evidence>
<feature type="transmembrane region" description="Helical" evidence="1">
    <location>
        <begin position="18"/>
        <end position="39"/>
    </location>
</feature>
<dbReference type="InterPro" id="IPR021683">
    <property type="entry name" value="DUF3267"/>
</dbReference>
<protein>
    <submittedName>
        <fullName evidence="2">DUF3267 domain-containing protein</fullName>
    </submittedName>
</protein>
<keyword evidence="1" id="KW-0472">Membrane</keyword>
<evidence type="ECO:0000313" key="2">
    <source>
        <dbReference type="EMBL" id="MBE4906751.1"/>
    </source>
</evidence>
<evidence type="ECO:0000313" key="3">
    <source>
        <dbReference type="Proteomes" id="UP001516662"/>
    </source>
</evidence>
<dbReference type="RefSeq" id="WP_193534245.1">
    <property type="nucleotide sequence ID" value="NZ_JADCLJ010000006.1"/>
</dbReference>
<feature type="transmembrane region" description="Helical" evidence="1">
    <location>
        <begin position="135"/>
        <end position="154"/>
    </location>
</feature>
<gene>
    <name evidence="2" type="ORF">IMZ08_01605</name>
</gene>
<proteinExistence type="predicted"/>
<organism evidence="2 3">
    <name type="scientific">Litchfieldia luteola</name>
    <dbReference type="NCBI Taxonomy" id="682179"/>
    <lineage>
        <taxon>Bacteria</taxon>
        <taxon>Bacillati</taxon>
        <taxon>Bacillota</taxon>
        <taxon>Bacilli</taxon>
        <taxon>Bacillales</taxon>
        <taxon>Bacillaceae</taxon>
        <taxon>Litchfieldia</taxon>
    </lineage>
</organism>
<dbReference type="EMBL" id="JADCLJ010000006">
    <property type="protein sequence ID" value="MBE4906751.1"/>
    <property type="molecule type" value="Genomic_DNA"/>
</dbReference>
<keyword evidence="1" id="KW-0812">Transmembrane</keyword>
<feature type="transmembrane region" description="Helical" evidence="1">
    <location>
        <begin position="105"/>
        <end position="129"/>
    </location>
</feature>
<comment type="caution">
    <text evidence="2">The sequence shown here is derived from an EMBL/GenBank/DDBJ whole genome shotgun (WGS) entry which is preliminary data.</text>
</comment>
<keyword evidence="3" id="KW-1185">Reference proteome</keyword>
<reference evidence="2 3" key="1">
    <citation type="submission" date="2020-10" db="EMBL/GenBank/DDBJ databases">
        <title>Bacillus sp. HD4P25, an endophyte from a halophyte.</title>
        <authorList>
            <person name="Sun J.-Q."/>
        </authorList>
    </citation>
    <scope>NUCLEOTIDE SEQUENCE [LARGE SCALE GENOMIC DNA]</scope>
    <source>
        <strain evidence="2 3">YIM 93174</strain>
    </source>
</reference>
<sequence length="179" mass="20494">MTCWRTINLAKDYGFHRIVLISIITMFFTFVLIYIPLNLMHPKAHLKEDGILFFLIGLLIVFPVHKLLHGLPLFILRKKFKLTASSYILFMPVLTIRLKQTLSKSIIIMALIMPFLLITSLMLIGSFMFPGYIHYFSIIAAINLGLCVPDLICLRHVLQAPKTSQIEEVDDGYSILVNN</sequence>
<dbReference type="Proteomes" id="UP001516662">
    <property type="component" value="Unassembled WGS sequence"/>
</dbReference>
<accession>A0ABR9QEA1</accession>
<feature type="transmembrane region" description="Helical" evidence="1">
    <location>
        <begin position="51"/>
        <end position="68"/>
    </location>
</feature>
<dbReference type="Pfam" id="PF11667">
    <property type="entry name" value="DUF3267"/>
    <property type="match status" value="1"/>
</dbReference>